<evidence type="ECO:0000313" key="19">
    <source>
        <dbReference type="Proteomes" id="UP001299409"/>
    </source>
</evidence>
<keyword evidence="10 15" id="KW-0274">FAD</keyword>
<dbReference type="EMBL" id="CACRUE010000045">
    <property type="protein sequence ID" value="VYU56124.1"/>
    <property type="molecule type" value="Genomic_DNA"/>
</dbReference>
<evidence type="ECO:0000256" key="14">
    <source>
        <dbReference type="ARBA" id="ARBA00049494"/>
    </source>
</evidence>
<dbReference type="Pfam" id="PF06574">
    <property type="entry name" value="FAD_syn"/>
    <property type="match status" value="1"/>
</dbReference>
<reference evidence="18" key="1">
    <citation type="submission" date="2019-11" db="EMBL/GenBank/DDBJ databases">
        <authorList>
            <person name="Feng L."/>
        </authorList>
    </citation>
    <scope>NUCLEOTIDE SEQUENCE</scope>
    <source>
        <strain evidence="18">IbartlettiiLFYP30</strain>
    </source>
</reference>
<dbReference type="InterPro" id="IPR014729">
    <property type="entry name" value="Rossmann-like_a/b/a_fold"/>
</dbReference>
<evidence type="ECO:0000256" key="2">
    <source>
        <dbReference type="ARBA" id="ARBA00004726"/>
    </source>
</evidence>
<reference evidence="17 19" key="2">
    <citation type="submission" date="2021-10" db="EMBL/GenBank/DDBJ databases">
        <title>Collection of gut derived symbiotic bacterial strains cultured from healthy donors.</title>
        <authorList>
            <person name="Lin H."/>
            <person name="Littmann E."/>
            <person name="Claire K."/>
            <person name="Pamer E."/>
        </authorList>
    </citation>
    <scope>NUCLEOTIDE SEQUENCE [LARGE SCALE GENOMIC DNA]</scope>
    <source>
        <strain evidence="17 19">MSK.17.68</strain>
    </source>
</reference>
<dbReference type="NCBIfam" id="NF004160">
    <property type="entry name" value="PRK05627.1-3"/>
    <property type="match status" value="1"/>
</dbReference>
<dbReference type="GO" id="GO:0005524">
    <property type="term" value="F:ATP binding"/>
    <property type="evidence" value="ECO:0007669"/>
    <property type="project" value="UniProtKB-UniRule"/>
</dbReference>
<keyword evidence="7 15" id="KW-0548">Nucleotidyltransferase</keyword>
<sequence length="309" mass="35327">MIVITSLEELEQINKSAVTIGKFDGLHKGHKALIEKTVDYAKKNNMKSVVFTFSNHPANFFESEKVRKIITNKDKINTMKDLGVDIVINLPFDEFMTKISAIDFVEKILVKKLNAKKIYVGHDFTFARNKEGDAILLKALGGEYDFDVDIVKPIKINNIRVSSTYIRNLLAQGKVESVKEYLGSNYIVEGIVIEGKQIGRTMGFPTANLKFKENLILPRIGIYATKVYIGDKVYIGATNIGFNPTVRVEKLSIETHILQFNEDIYGKNIKIEFLERIRDEKKFNSLDELKQQLKNDTKKIYEKYICKSN</sequence>
<dbReference type="InterPro" id="IPR002606">
    <property type="entry name" value="Riboflavin_kinase_bac"/>
</dbReference>
<dbReference type="CDD" id="cd02064">
    <property type="entry name" value="FAD_synthetase_N"/>
    <property type="match status" value="1"/>
</dbReference>
<dbReference type="EC" id="2.7.7.2" evidence="15"/>
<dbReference type="RefSeq" id="WP_007287251.1">
    <property type="nucleotide sequence ID" value="NZ_BAABXU010000001.1"/>
</dbReference>
<keyword evidence="9 15" id="KW-0418">Kinase</keyword>
<accession>A0A6N3FVM2</accession>
<keyword evidence="19" id="KW-1185">Reference proteome</keyword>
<gene>
    <name evidence="18" type="primary">ribF</name>
    <name evidence="18" type="ORF">IBLFYP30_00595</name>
    <name evidence="17" type="ORF">LIP50_01405</name>
</gene>
<dbReference type="Pfam" id="PF01687">
    <property type="entry name" value="Flavokinase"/>
    <property type="match status" value="1"/>
</dbReference>
<evidence type="ECO:0000256" key="1">
    <source>
        <dbReference type="ARBA" id="ARBA00002121"/>
    </source>
</evidence>
<keyword evidence="8 15" id="KW-0547">Nucleotide-binding</keyword>
<name>A0A6N3FVM2_9FIRM</name>
<comment type="catalytic activity">
    <reaction evidence="13 15">
        <text>riboflavin + ATP = FMN + ADP + H(+)</text>
        <dbReference type="Rhea" id="RHEA:14357"/>
        <dbReference type="ChEBI" id="CHEBI:15378"/>
        <dbReference type="ChEBI" id="CHEBI:30616"/>
        <dbReference type="ChEBI" id="CHEBI:57986"/>
        <dbReference type="ChEBI" id="CHEBI:58210"/>
        <dbReference type="ChEBI" id="CHEBI:456216"/>
        <dbReference type="EC" id="2.7.1.26"/>
    </reaction>
</comment>
<keyword evidence="11 15" id="KW-0067">ATP-binding</keyword>
<dbReference type="EC" id="2.7.1.26" evidence="15"/>
<proteinExistence type="inferred from homology"/>
<evidence type="ECO:0000256" key="3">
    <source>
        <dbReference type="ARBA" id="ARBA00005201"/>
    </source>
</evidence>
<evidence type="ECO:0000256" key="5">
    <source>
        <dbReference type="ARBA" id="ARBA00022643"/>
    </source>
</evidence>
<dbReference type="GO" id="GO:0009231">
    <property type="term" value="P:riboflavin biosynthetic process"/>
    <property type="evidence" value="ECO:0007669"/>
    <property type="project" value="InterPro"/>
</dbReference>
<comment type="pathway">
    <text evidence="2 15">Cofactor biosynthesis; FAD biosynthesis; FAD from FMN: step 1/1.</text>
</comment>
<evidence type="ECO:0000256" key="15">
    <source>
        <dbReference type="PIRNR" id="PIRNR004491"/>
    </source>
</evidence>
<dbReference type="UniPathway" id="UPA00277">
    <property type="reaction ID" value="UER00407"/>
</dbReference>
<comment type="similarity">
    <text evidence="15">Belongs to the ribF family.</text>
</comment>
<dbReference type="GO" id="GO:0008531">
    <property type="term" value="F:riboflavin kinase activity"/>
    <property type="evidence" value="ECO:0007669"/>
    <property type="project" value="UniProtKB-UniRule"/>
</dbReference>
<dbReference type="SUPFAM" id="SSF52374">
    <property type="entry name" value="Nucleotidylyl transferase"/>
    <property type="match status" value="1"/>
</dbReference>
<evidence type="ECO:0000256" key="11">
    <source>
        <dbReference type="ARBA" id="ARBA00022840"/>
    </source>
</evidence>
<evidence type="ECO:0000256" key="6">
    <source>
        <dbReference type="ARBA" id="ARBA00022679"/>
    </source>
</evidence>
<dbReference type="PIRSF" id="PIRSF004491">
    <property type="entry name" value="FAD_Synth"/>
    <property type="match status" value="1"/>
</dbReference>
<evidence type="ECO:0000256" key="13">
    <source>
        <dbReference type="ARBA" id="ARBA00047880"/>
    </source>
</evidence>
<dbReference type="EMBL" id="JAJBMB010000001">
    <property type="protein sequence ID" value="MCB5444853.1"/>
    <property type="molecule type" value="Genomic_DNA"/>
</dbReference>
<dbReference type="GO" id="GO:0006747">
    <property type="term" value="P:FAD biosynthetic process"/>
    <property type="evidence" value="ECO:0007669"/>
    <property type="project" value="UniProtKB-UniRule"/>
</dbReference>
<dbReference type="GO" id="GO:0009398">
    <property type="term" value="P:FMN biosynthetic process"/>
    <property type="evidence" value="ECO:0007669"/>
    <property type="project" value="UniProtKB-UniRule"/>
</dbReference>
<keyword evidence="12" id="KW-0511">Multifunctional enzyme</keyword>
<evidence type="ECO:0000313" key="17">
    <source>
        <dbReference type="EMBL" id="MCB5444853.1"/>
    </source>
</evidence>
<comment type="function">
    <text evidence="1">Catalyzes the phosphorylation of riboflavin to FMN followed by the adenylation of FMN to FAD.</text>
</comment>
<dbReference type="Proteomes" id="UP001299409">
    <property type="component" value="Unassembled WGS sequence"/>
</dbReference>
<dbReference type="SUPFAM" id="SSF82114">
    <property type="entry name" value="Riboflavin kinase-like"/>
    <property type="match status" value="1"/>
</dbReference>
<dbReference type="InterPro" id="IPR023465">
    <property type="entry name" value="Riboflavin_kinase_dom_sf"/>
</dbReference>
<keyword evidence="6 15" id="KW-0808">Transferase</keyword>
<dbReference type="PANTHER" id="PTHR22749:SF6">
    <property type="entry name" value="RIBOFLAVIN KINASE"/>
    <property type="match status" value="1"/>
</dbReference>
<evidence type="ECO:0000256" key="8">
    <source>
        <dbReference type="ARBA" id="ARBA00022741"/>
    </source>
</evidence>
<feature type="domain" description="Riboflavin kinase" evidence="16">
    <location>
        <begin position="181"/>
        <end position="305"/>
    </location>
</feature>
<dbReference type="FunFam" id="3.40.50.620:FF:000021">
    <property type="entry name" value="Riboflavin biosynthesis protein"/>
    <property type="match status" value="1"/>
</dbReference>
<evidence type="ECO:0000259" key="16">
    <source>
        <dbReference type="SMART" id="SM00904"/>
    </source>
</evidence>
<dbReference type="InterPro" id="IPR015865">
    <property type="entry name" value="Riboflavin_kinase_bac/euk"/>
</dbReference>
<evidence type="ECO:0000256" key="9">
    <source>
        <dbReference type="ARBA" id="ARBA00022777"/>
    </source>
</evidence>
<evidence type="ECO:0000256" key="12">
    <source>
        <dbReference type="ARBA" id="ARBA00023268"/>
    </source>
</evidence>
<evidence type="ECO:0000313" key="18">
    <source>
        <dbReference type="EMBL" id="VYU56124.1"/>
    </source>
</evidence>
<dbReference type="NCBIfam" id="TIGR00083">
    <property type="entry name" value="ribF"/>
    <property type="match status" value="1"/>
</dbReference>
<evidence type="ECO:0000256" key="7">
    <source>
        <dbReference type="ARBA" id="ARBA00022695"/>
    </source>
</evidence>
<dbReference type="UniPathway" id="UPA00276">
    <property type="reaction ID" value="UER00406"/>
</dbReference>
<keyword evidence="5 15" id="KW-0288">FMN</keyword>
<dbReference type="GO" id="GO:0003919">
    <property type="term" value="F:FMN adenylyltransferase activity"/>
    <property type="evidence" value="ECO:0007669"/>
    <property type="project" value="UniProtKB-UniRule"/>
</dbReference>
<comment type="catalytic activity">
    <reaction evidence="14 15">
        <text>FMN + ATP + H(+) = FAD + diphosphate</text>
        <dbReference type="Rhea" id="RHEA:17237"/>
        <dbReference type="ChEBI" id="CHEBI:15378"/>
        <dbReference type="ChEBI" id="CHEBI:30616"/>
        <dbReference type="ChEBI" id="CHEBI:33019"/>
        <dbReference type="ChEBI" id="CHEBI:57692"/>
        <dbReference type="ChEBI" id="CHEBI:58210"/>
        <dbReference type="EC" id="2.7.7.2"/>
    </reaction>
</comment>
<dbReference type="InterPro" id="IPR023468">
    <property type="entry name" value="Riboflavin_kinase"/>
</dbReference>
<dbReference type="PANTHER" id="PTHR22749">
    <property type="entry name" value="RIBOFLAVIN KINASE/FMN ADENYLYLTRANSFERASE"/>
    <property type="match status" value="1"/>
</dbReference>
<comment type="pathway">
    <text evidence="3 15">Cofactor biosynthesis; FMN biosynthesis; FMN from riboflavin (ATP route): step 1/1.</text>
</comment>
<dbReference type="AlphaFoldDB" id="A0A6N3FVM2"/>
<evidence type="ECO:0000256" key="4">
    <source>
        <dbReference type="ARBA" id="ARBA00022630"/>
    </source>
</evidence>
<evidence type="ECO:0000256" key="10">
    <source>
        <dbReference type="ARBA" id="ARBA00022827"/>
    </source>
</evidence>
<protein>
    <recommendedName>
        <fullName evidence="15">Riboflavin biosynthesis protein</fullName>
    </recommendedName>
    <domain>
        <recommendedName>
            <fullName evidence="15">Riboflavin kinase</fullName>
            <ecNumber evidence="15">2.7.1.26</ecNumber>
        </recommendedName>
        <alternativeName>
            <fullName evidence="15">Flavokinase</fullName>
        </alternativeName>
    </domain>
    <domain>
        <recommendedName>
            <fullName evidence="15">FMN adenylyltransferase</fullName>
            <ecNumber evidence="15">2.7.7.2</ecNumber>
        </recommendedName>
        <alternativeName>
            <fullName evidence="15">FAD pyrophosphorylase</fullName>
        </alternativeName>
        <alternativeName>
            <fullName evidence="15">FAD synthase</fullName>
        </alternativeName>
    </domain>
</protein>
<dbReference type="FunFam" id="2.40.30.30:FF:000003">
    <property type="entry name" value="Riboflavin biosynthesis protein"/>
    <property type="match status" value="1"/>
</dbReference>
<dbReference type="GeneID" id="89564824"/>
<dbReference type="SMART" id="SM00904">
    <property type="entry name" value="Flavokinase"/>
    <property type="match status" value="1"/>
</dbReference>
<dbReference type="Gene3D" id="2.40.30.30">
    <property type="entry name" value="Riboflavin kinase-like"/>
    <property type="match status" value="1"/>
</dbReference>
<dbReference type="NCBIfam" id="NF004162">
    <property type="entry name" value="PRK05627.1-5"/>
    <property type="match status" value="1"/>
</dbReference>
<dbReference type="InterPro" id="IPR015864">
    <property type="entry name" value="FAD_synthase"/>
</dbReference>
<organism evidence="18">
    <name type="scientific">Intestinibacter bartlettii</name>
    <dbReference type="NCBI Taxonomy" id="261299"/>
    <lineage>
        <taxon>Bacteria</taxon>
        <taxon>Bacillati</taxon>
        <taxon>Bacillota</taxon>
        <taxon>Clostridia</taxon>
        <taxon>Peptostreptococcales</taxon>
        <taxon>Peptostreptococcaceae</taxon>
        <taxon>Intestinibacter</taxon>
    </lineage>
</organism>
<dbReference type="Gene3D" id="3.40.50.620">
    <property type="entry name" value="HUPs"/>
    <property type="match status" value="1"/>
</dbReference>
<keyword evidence="4 15" id="KW-0285">Flavoprotein</keyword>